<keyword evidence="7 14" id="KW-0812">Transmembrane</keyword>
<evidence type="ECO:0000256" key="10">
    <source>
        <dbReference type="ARBA" id="ARBA00023069"/>
    </source>
</evidence>
<gene>
    <name evidence="16" type="primary">LOC115210312</name>
</gene>
<sequence length="161" mass="19365">MLTSRYKAILFLQALLIVIDFFMNVATELLRLENVVLLILYIIQSIAIMFSLIIVFLMFFNTFIFQAGLVRLMVNKFKITIIVTFLYFVLCTVLNCWIMNLRWKNVNEYVWNISGVQVIYVIQRCSAIFYYYFYKRTALKLGDPIFYQESQWLRDEFLKHK</sequence>
<keyword evidence="12" id="KW-0325">Glycoprotein</keyword>
<dbReference type="InterPro" id="IPR024133">
    <property type="entry name" value="TM_138"/>
</dbReference>
<dbReference type="Pfam" id="PF14935">
    <property type="entry name" value="TMEM138"/>
    <property type="match status" value="1"/>
</dbReference>
<evidence type="ECO:0000256" key="7">
    <source>
        <dbReference type="ARBA" id="ARBA00022692"/>
    </source>
</evidence>
<evidence type="ECO:0000256" key="11">
    <source>
        <dbReference type="ARBA" id="ARBA00023136"/>
    </source>
</evidence>
<evidence type="ECO:0000256" key="2">
    <source>
        <dbReference type="ARBA" id="ARBA00004128"/>
    </source>
</evidence>
<evidence type="ECO:0000313" key="16">
    <source>
        <dbReference type="RefSeq" id="XP_036357977.1"/>
    </source>
</evidence>
<keyword evidence="15" id="KW-1185">Reference proteome</keyword>
<evidence type="ECO:0000256" key="5">
    <source>
        <dbReference type="ARBA" id="ARBA00014515"/>
    </source>
</evidence>
<name>A0A7E6ET80_9MOLL</name>
<evidence type="ECO:0000313" key="15">
    <source>
        <dbReference type="Proteomes" id="UP000515154"/>
    </source>
</evidence>
<organism evidence="15 16">
    <name type="scientific">Octopus sinensis</name>
    <name type="common">East Asian common octopus</name>
    <dbReference type="NCBI Taxonomy" id="2607531"/>
    <lineage>
        <taxon>Eukaryota</taxon>
        <taxon>Metazoa</taxon>
        <taxon>Spiralia</taxon>
        <taxon>Lophotrochozoa</taxon>
        <taxon>Mollusca</taxon>
        <taxon>Cephalopoda</taxon>
        <taxon>Coleoidea</taxon>
        <taxon>Octopodiformes</taxon>
        <taxon>Octopoda</taxon>
        <taxon>Incirrata</taxon>
        <taxon>Octopodidae</taxon>
        <taxon>Octopus</taxon>
    </lineage>
</organism>
<evidence type="ECO:0000256" key="3">
    <source>
        <dbReference type="ARBA" id="ARBA00004138"/>
    </source>
</evidence>
<keyword evidence="8" id="KW-0970">Cilium biogenesis/degradation</keyword>
<accession>A0A7E6ET80</accession>
<keyword evidence="11 14" id="KW-0472">Membrane</keyword>
<comment type="function">
    <text evidence="1">Required for ciliogenesis.</text>
</comment>
<evidence type="ECO:0000256" key="12">
    <source>
        <dbReference type="ARBA" id="ARBA00023180"/>
    </source>
</evidence>
<evidence type="ECO:0000256" key="13">
    <source>
        <dbReference type="ARBA" id="ARBA00023273"/>
    </source>
</evidence>
<comment type="similarity">
    <text evidence="4">Belongs to the TMEM138 family.</text>
</comment>
<keyword evidence="6" id="KW-0926">Vacuole</keyword>
<comment type="subcellular location">
    <subcellularLocation>
        <location evidence="3">Cell projection</location>
        <location evidence="3">Cilium</location>
    </subcellularLocation>
    <subcellularLocation>
        <location evidence="2">Vacuole membrane</location>
        <topology evidence="2">Multi-pass membrane protein</topology>
    </subcellularLocation>
</comment>
<evidence type="ECO:0000256" key="8">
    <source>
        <dbReference type="ARBA" id="ARBA00022794"/>
    </source>
</evidence>
<dbReference type="GO" id="GO:0005929">
    <property type="term" value="C:cilium"/>
    <property type="evidence" value="ECO:0007669"/>
    <property type="project" value="UniProtKB-SubCell"/>
</dbReference>
<dbReference type="GO" id="GO:0030030">
    <property type="term" value="P:cell projection organization"/>
    <property type="evidence" value="ECO:0007669"/>
    <property type="project" value="UniProtKB-KW"/>
</dbReference>
<reference evidence="16" key="1">
    <citation type="submission" date="2025-08" db="UniProtKB">
        <authorList>
            <consortium name="RefSeq"/>
        </authorList>
    </citation>
    <scope>IDENTIFICATION</scope>
</reference>
<dbReference type="GO" id="GO:0005774">
    <property type="term" value="C:vacuolar membrane"/>
    <property type="evidence" value="ECO:0007669"/>
    <property type="project" value="UniProtKB-SubCell"/>
</dbReference>
<dbReference type="Proteomes" id="UP000515154">
    <property type="component" value="Linkage group LG4"/>
</dbReference>
<evidence type="ECO:0000256" key="14">
    <source>
        <dbReference type="SAM" id="Phobius"/>
    </source>
</evidence>
<dbReference type="PANTHER" id="PTHR13306:SF6">
    <property type="entry name" value="TRANSMEMBRANE PROTEIN 138"/>
    <property type="match status" value="1"/>
</dbReference>
<feature type="transmembrane region" description="Helical" evidence="14">
    <location>
        <begin position="77"/>
        <end position="103"/>
    </location>
</feature>
<evidence type="ECO:0000256" key="6">
    <source>
        <dbReference type="ARBA" id="ARBA00022554"/>
    </source>
</evidence>
<keyword evidence="10" id="KW-0969">Cilium</keyword>
<protein>
    <recommendedName>
        <fullName evidence="5">Transmembrane protein 138</fullName>
    </recommendedName>
</protein>
<dbReference type="KEGG" id="osn:115210312"/>
<feature type="transmembrane region" description="Helical" evidence="14">
    <location>
        <begin position="41"/>
        <end position="65"/>
    </location>
</feature>
<evidence type="ECO:0000256" key="4">
    <source>
        <dbReference type="ARBA" id="ARBA00010572"/>
    </source>
</evidence>
<dbReference type="AlphaFoldDB" id="A0A7E6ET80"/>
<feature type="transmembrane region" description="Helical" evidence="14">
    <location>
        <begin position="109"/>
        <end position="133"/>
    </location>
</feature>
<evidence type="ECO:0000256" key="9">
    <source>
        <dbReference type="ARBA" id="ARBA00022989"/>
    </source>
</evidence>
<keyword evidence="13" id="KW-0966">Cell projection</keyword>
<keyword evidence="9 14" id="KW-1133">Transmembrane helix</keyword>
<dbReference type="PANTHER" id="PTHR13306">
    <property type="entry name" value="TRANSMEMBRANE PROTEIN 138"/>
    <property type="match status" value="1"/>
</dbReference>
<dbReference type="RefSeq" id="XP_036357977.1">
    <property type="nucleotide sequence ID" value="XM_036502084.1"/>
</dbReference>
<evidence type="ECO:0000256" key="1">
    <source>
        <dbReference type="ARBA" id="ARBA00003709"/>
    </source>
</evidence>
<proteinExistence type="inferred from homology"/>